<name>A0A315ETL1_9BURK</name>
<accession>A0A315ETL1</accession>
<protein>
    <submittedName>
        <fullName evidence="1">Uncharacterized protein</fullName>
    </submittedName>
</protein>
<dbReference type="Proteomes" id="UP000251341">
    <property type="component" value="Unassembled WGS sequence"/>
</dbReference>
<sequence length="59" mass="6715">MFTVHELATEPTKINLKEVDYSCETQTRFNIGNEALAITWNATQTFDHNGKPKDSDNDN</sequence>
<dbReference type="EMBL" id="NESP01000001">
    <property type="protein sequence ID" value="PUE60168.1"/>
    <property type="molecule type" value="Genomic_DNA"/>
</dbReference>
<gene>
    <name evidence="1" type="ORF">B9Z44_11670</name>
</gene>
<keyword evidence="2" id="KW-1185">Reference proteome</keyword>
<dbReference type="AlphaFoldDB" id="A0A315ETL1"/>
<evidence type="ECO:0000313" key="1">
    <source>
        <dbReference type="EMBL" id="PUE60168.1"/>
    </source>
</evidence>
<comment type="caution">
    <text evidence="1">The sequence shown here is derived from an EMBL/GenBank/DDBJ whole genome shotgun (WGS) entry which is preliminary data.</text>
</comment>
<organism evidence="1 2">
    <name type="scientific">Limnohabitans curvus</name>
    <dbReference type="NCBI Taxonomy" id="323423"/>
    <lineage>
        <taxon>Bacteria</taxon>
        <taxon>Pseudomonadati</taxon>
        <taxon>Pseudomonadota</taxon>
        <taxon>Betaproteobacteria</taxon>
        <taxon>Burkholderiales</taxon>
        <taxon>Comamonadaceae</taxon>
        <taxon>Limnohabitans</taxon>
    </lineage>
</organism>
<evidence type="ECO:0000313" key="2">
    <source>
        <dbReference type="Proteomes" id="UP000251341"/>
    </source>
</evidence>
<reference evidence="1 2" key="1">
    <citation type="submission" date="2017-04" db="EMBL/GenBank/DDBJ databases">
        <title>Unexpected and diverse lifestyles within the genus Limnohabitans.</title>
        <authorList>
            <person name="Kasalicky V."/>
            <person name="Mehrshad M."/>
            <person name="Andrei S.-A."/>
            <person name="Salcher M."/>
            <person name="Kratochvilova H."/>
            <person name="Simek K."/>
            <person name="Ghai R."/>
        </authorList>
    </citation>
    <scope>NUCLEOTIDE SEQUENCE [LARGE SCALE GENOMIC DNA]</scope>
    <source>
        <strain evidence="1 2">MWH-C5</strain>
    </source>
</reference>
<proteinExistence type="predicted"/>